<dbReference type="Gene3D" id="3.30.70.240">
    <property type="match status" value="1"/>
</dbReference>
<comment type="caution">
    <text evidence="4">The sequence shown here is derived from an EMBL/GenBank/DDBJ whole genome shotgun (WGS) entry which is preliminary data.</text>
</comment>
<dbReference type="OrthoDB" id="9813771at2"/>
<dbReference type="Pfam" id="PF01205">
    <property type="entry name" value="Impact_N"/>
    <property type="match status" value="1"/>
</dbReference>
<dbReference type="PROSITE" id="PS00910">
    <property type="entry name" value="UPF0029"/>
    <property type="match status" value="1"/>
</dbReference>
<dbReference type="InterPro" id="IPR015269">
    <property type="entry name" value="UPF0029_Impact_C"/>
</dbReference>
<sequence>MLKIFVGKGMRMSPLFYPLRKAEAETEVRKSRFLSFLFPCKKEDEVREQIRAMKAAHKNAAHVVHAFVLGQREPLMRGMSDDGEPSGTAGRPVMALVEGRGLVNILLVVVRYFGGIKLGTGGLVKAYADAAMAVLEKAELAAFIEEKEVEIVFPYTLQGAVSGCLASEKIIISDEAYGEEVRMTLRIPEEKEDILRQKLRDCSSGRVFF</sequence>
<evidence type="ECO:0000313" key="4">
    <source>
        <dbReference type="EMBL" id="TYT75344.1"/>
    </source>
</evidence>
<feature type="domain" description="Impact N-terminal" evidence="2">
    <location>
        <begin position="29"/>
        <end position="135"/>
    </location>
</feature>
<dbReference type="Gene3D" id="3.30.230.30">
    <property type="entry name" value="Impact, N-terminal domain"/>
    <property type="match status" value="1"/>
</dbReference>
<dbReference type="Proteomes" id="UP000321899">
    <property type="component" value="Unassembled WGS sequence"/>
</dbReference>
<dbReference type="InterPro" id="IPR035647">
    <property type="entry name" value="EFG_III/V"/>
</dbReference>
<evidence type="ECO:0000313" key="5">
    <source>
        <dbReference type="Proteomes" id="UP000321899"/>
    </source>
</evidence>
<dbReference type="NCBIfam" id="TIGR00257">
    <property type="entry name" value="IMPACT_YIGZ"/>
    <property type="match status" value="1"/>
</dbReference>
<proteinExistence type="inferred from homology"/>
<dbReference type="PANTHER" id="PTHR16301:SF20">
    <property type="entry name" value="IMPACT FAMILY MEMBER YIGZ"/>
    <property type="match status" value="1"/>
</dbReference>
<dbReference type="InterPro" id="IPR020569">
    <property type="entry name" value="UPF0029_Impact_CS"/>
</dbReference>
<dbReference type="Pfam" id="PF09186">
    <property type="entry name" value="DUF1949"/>
    <property type="match status" value="1"/>
</dbReference>
<evidence type="ECO:0000259" key="3">
    <source>
        <dbReference type="Pfam" id="PF09186"/>
    </source>
</evidence>
<dbReference type="InterPro" id="IPR020568">
    <property type="entry name" value="Ribosomal_Su5_D2-typ_SF"/>
</dbReference>
<dbReference type="EMBL" id="VDMB01000004">
    <property type="protein sequence ID" value="TYT75344.1"/>
    <property type="molecule type" value="Genomic_DNA"/>
</dbReference>
<evidence type="ECO:0000259" key="2">
    <source>
        <dbReference type="Pfam" id="PF01205"/>
    </source>
</evidence>
<dbReference type="SUPFAM" id="SSF54211">
    <property type="entry name" value="Ribosomal protein S5 domain 2-like"/>
    <property type="match status" value="1"/>
</dbReference>
<comment type="similarity">
    <text evidence="1">Belongs to the IMPACT family.</text>
</comment>
<gene>
    <name evidence="4" type="ORF">FIM25_04465</name>
</gene>
<dbReference type="SUPFAM" id="SSF54980">
    <property type="entry name" value="EF-G C-terminal domain-like"/>
    <property type="match status" value="1"/>
</dbReference>
<feature type="domain" description="UPF0029" evidence="3">
    <location>
        <begin position="151"/>
        <end position="206"/>
    </location>
</feature>
<name>A0A5Q4VCB5_9BACT</name>
<organism evidence="4 5">
    <name type="scientific">Desulfobotulus mexicanus</name>
    <dbReference type="NCBI Taxonomy" id="2586642"/>
    <lineage>
        <taxon>Bacteria</taxon>
        <taxon>Pseudomonadati</taxon>
        <taxon>Thermodesulfobacteriota</taxon>
        <taxon>Desulfobacteria</taxon>
        <taxon>Desulfobacterales</taxon>
        <taxon>Desulfobacteraceae</taxon>
        <taxon>Desulfobotulus</taxon>
    </lineage>
</organism>
<reference evidence="4 5" key="1">
    <citation type="submission" date="2019-06" db="EMBL/GenBank/DDBJ databases">
        <title>Desulfobotulus mexicanus sp. nov., a novel sulfate-reducing bacterium isolated from the sediment of an alkaline crater lake in Mexico.</title>
        <authorList>
            <person name="Hirschler-Rea A."/>
        </authorList>
    </citation>
    <scope>NUCLEOTIDE SEQUENCE [LARGE SCALE GENOMIC DNA]</scope>
    <source>
        <strain evidence="4 5">PAR22N</strain>
    </source>
</reference>
<evidence type="ECO:0000256" key="1">
    <source>
        <dbReference type="ARBA" id="ARBA00007665"/>
    </source>
</evidence>
<dbReference type="AlphaFoldDB" id="A0A5Q4VCB5"/>
<dbReference type="PANTHER" id="PTHR16301">
    <property type="entry name" value="IMPACT-RELATED"/>
    <property type="match status" value="1"/>
</dbReference>
<keyword evidence="5" id="KW-1185">Reference proteome</keyword>
<protein>
    <submittedName>
        <fullName evidence="4">YigZ family protein</fullName>
    </submittedName>
</protein>
<dbReference type="InterPro" id="IPR023582">
    <property type="entry name" value="Impact"/>
</dbReference>
<dbReference type="GO" id="GO:0006446">
    <property type="term" value="P:regulation of translational initiation"/>
    <property type="evidence" value="ECO:0007669"/>
    <property type="project" value="TreeGrafter"/>
</dbReference>
<dbReference type="InterPro" id="IPR001498">
    <property type="entry name" value="Impact_N"/>
</dbReference>
<dbReference type="InterPro" id="IPR015796">
    <property type="entry name" value="Impact_YigZ-like"/>
</dbReference>
<dbReference type="InterPro" id="IPR036956">
    <property type="entry name" value="Impact_N_sf"/>
</dbReference>
<accession>A0A5Q4VCB5</accession>
<dbReference type="GO" id="GO:0005737">
    <property type="term" value="C:cytoplasm"/>
    <property type="evidence" value="ECO:0007669"/>
    <property type="project" value="TreeGrafter"/>
</dbReference>